<comment type="pathway">
    <text evidence="3 9">Carbohydrate degradation; glycolysis; pyruvate from D-glyceraldehyde 3-phosphate: step 3/5.</text>
</comment>
<dbReference type="GO" id="GO:0004619">
    <property type="term" value="F:phosphoglycerate mutase activity"/>
    <property type="evidence" value="ECO:0007669"/>
    <property type="project" value="UniProtKB-UniRule"/>
</dbReference>
<evidence type="ECO:0000256" key="10">
    <source>
        <dbReference type="NCBIfam" id="TIGR01307"/>
    </source>
</evidence>
<dbReference type="UniPathway" id="UPA00109">
    <property type="reaction ID" value="UER00186"/>
</dbReference>
<comment type="cofactor">
    <cofactor evidence="9">
        <name>Mn(2+)</name>
        <dbReference type="ChEBI" id="CHEBI:29035"/>
    </cofactor>
    <text evidence="9">Binds 2 manganese ions per subunit.</text>
</comment>
<dbReference type="PIRSF" id="PIRSF001492">
    <property type="entry name" value="IPGAM"/>
    <property type="match status" value="1"/>
</dbReference>
<dbReference type="Pfam" id="PF06415">
    <property type="entry name" value="iPGM_N"/>
    <property type="match status" value="1"/>
</dbReference>
<dbReference type="Pfam" id="PF01676">
    <property type="entry name" value="Metalloenzyme"/>
    <property type="match status" value="1"/>
</dbReference>
<gene>
    <name evidence="9" type="primary">gpmI</name>
    <name evidence="16" type="ORF">OB2597_13813</name>
</gene>
<protein>
    <recommendedName>
        <fullName evidence="9 10">2,3-bisphosphoglycerate-independent phosphoglycerate mutase</fullName>
        <shortName evidence="9">BPG-independent PGAM</shortName>
        <shortName evidence="9">Phosphoglyceromutase</shortName>
        <shortName evidence="9">iPGM</shortName>
        <ecNumber evidence="9 10">5.4.2.12</ecNumber>
    </recommendedName>
</protein>
<evidence type="ECO:0000256" key="9">
    <source>
        <dbReference type="HAMAP-Rule" id="MF_01038"/>
    </source>
</evidence>
<evidence type="ECO:0000256" key="11">
    <source>
        <dbReference type="PIRSR" id="PIRSR001492-1"/>
    </source>
</evidence>
<proteinExistence type="inferred from homology"/>
<dbReference type="AlphaFoldDB" id="A3TYJ1"/>
<dbReference type="OrthoDB" id="9800863at2"/>
<keyword evidence="7 9" id="KW-0464">Manganese</keyword>
<dbReference type="eggNOG" id="COG0696">
    <property type="taxonomic scope" value="Bacteria"/>
</dbReference>
<evidence type="ECO:0000256" key="8">
    <source>
        <dbReference type="ARBA" id="ARBA00023235"/>
    </source>
</evidence>
<evidence type="ECO:0000259" key="14">
    <source>
        <dbReference type="Pfam" id="PF01676"/>
    </source>
</evidence>
<feature type="binding site" evidence="9 12">
    <location>
        <position position="330"/>
    </location>
    <ligand>
        <name>substrate</name>
    </ligand>
</feature>
<feature type="binding site" evidence="9 13">
    <location>
        <position position="396"/>
    </location>
    <ligand>
        <name>Mn(2+)</name>
        <dbReference type="ChEBI" id="CHEBI:29035"/>
        <label>1</label>
    </ligand>
</feature>
<dbReference type="PANTHER" id="PTHR31637:SF0">
    <property type="entry name" value="2,3-BISPHOSPHOGLYCERATE-INDEPENDENT PHOSPHOGLYCERATE MUTASE"/>
    <property type="match status" value="1"/>
</dbReference>
<comment type="caution">
    <text evidence="16">The sequence shown here is derived from an EMBL/GenBank/DDBJ whole genome shotgun (WGS) entry which is preliminary data.</text>
</comment>
<sequence length="505" mass="53296">MTTPKPVVLCILDGWGLSDQAEANAPHLADTPTFDRIMATCPNATLVTHGPDVGLPRGQMGNSEVGHTNIGAGRVVAMDLGQIDLAIEDGSFAENPALTAFADRLTATGGTAHVMGLVSDGGVHGHISHIKAAIAALAARGVPVAFHAVTDGRDVAPKSAHGYLSDLEEAMPGTAWIASLSGRYYAMDRDNRWDRVAAAHAAMVRGEGARAETASAAIDQGYDAGQTDEFITPTVIGDYSGARAGDGFFCLNFRADRARELLRAIGEPGFDAFDTGPRPDWAGLLGMVDYSRDHTAYMTTCYPKQEIVNTLGEWVARHGRTQFRLAETEKYPHVTFFLDGGVEVEKAGEDRHMPLSPKVATYDLQPEMSSEEVTDRFVDAIEKGYDLIVTNYANPDMVGHTGDLAAAIAACEAVDRGLDRVVAALDKAGGAMILTADHGNCEVMVDPETGGPHTAHTTNLVPVALIGGPEGAGLRSGRLADLAPTLLALMGLPQPDEMTGESLIA</sequence>
<dbReference type="NCBIfam" id="TIGR01307">
    <property type="entry name" value="pgm_bpd_ind"/>
    <property type="match status" value="1"/>
</dbReference>
<evidence type="ECO:0000256" key="4">
    <source>
        <dbReference type="ARBA" id="ARBA00008819"/>
    </source>
</evidence>
<dbReference type="InterPro" id="IPR006124">
    <property type="entry name" value="Metalloenzyme"/>
</dbReference>
<feature type="binding site" evidence="9 12">
    <location>
        <begin position="153"/>
        <end position="154"/>
    </location>
    <ligand>
        <name>substrate</name>
    </ligand>
</feature>
<dbReference type="STRING" id="252305.OB2597_13813"/>
<dbReference type="Gene3D" id="3.40.720.10">
    <property type="entry name" value="Alkaline Phosphatase, subunit A"/>
    <property type="match status" value="1"/>
</dbReference>
<evidence type="ECO:0000256" key="13">
    <source>
        <dbReference type="PIRSR" id="PIRSR001492-3"/>
    </source>
</evidence>
<evidence type="ECO:0000259" key="15">
    <source>
        <dbReference type="Pfam" id="PF06415"/>
    </source>
</evidence>
<reference evidence="16 17" key="1">
    <citation type="journal article" date="2010" name="J. Bacteriol.">
        <title>Genome sequences of Oceanicola granulosus HTCC2516(T) and Oceanicola batsensis HTCC2597(TDelta).</title>
        <authorList>
            <person name="Thrash J.C."/>
            <person name="Cho J.C."/>
            <person name="Vergin K.L."/>
            <person name="Giovannoni S.J."/>
        </authorList>
    </citation>
    <scope>NUCLEOTIDE SEQUENCE [LARGE SCALE GENOMIC DNA]</scope>
    <source>
        <strain evidence="17">ATCC BAA-863 / DSM 15984 / KCTC 12145 / HTCC2597</strain>
    </source>
</reference>
<keyword evidence="5 9" id="KW-0479">Metal-binding</keyword>
<evidence type="ECO:0000256" key="5">
    <source>
        <dbReference type="ARBA" id="ARBA00022723"/>
    </source>
</evidence>
<organism evidence="16 17">
    <name type="scientific">Pseudooceanicola batsensis (strain ATCC BAA-863 / DSM 15984 / KCTC 12145 / HTCC2597)</name>
    <name type="common">Oceanicola batsensis</name>
    <dbReference type="NCBI Taxonomy" id="252305"/>
    <lineage>
        <taxon>Bacteria</taxon>
        <taxon>Pseudomonadati</taxon>
        <taxon>Pseudomonadota</taxon>
        <taxon>Alphaproteobacteria</taxon>
        <taxon>Rhodobacterales</taxon>
        <taxon>Paracoccaceae</taxon>
        <taxon>Pseudooceanicola</taxon>
    </lineage>
</organism>
<feature type="domain" description="BPG-independent PGAM N-terminal" evidence="15">
    <location>
        <begin position="83"/>
        <end position="291"/>
    </location>
</feature>
<evidence type="ECO:0000256" key="6">
    <source>
        <dbReference type="ARBA" id="ARBA00023152"/>
    </source>
</evidence>
<dbReference type="InterPro" id="IPR005995">
    <property type="entry name" value="Pgm_bpd_ind"/>
</dbReference>
<keyword evidence="17" id="KW-1185">Reference proteome</keyword>
<evidence type="ECO:0000256" key="2">
    <source>
        <dbReference type="ARBA" id="ARBA00002315"/>
    </source>
</evidence>
<dbReference type="GO" id="GO:0030145">
    <property type="term" value="F:manganese ion binding"/>
    <property type="evidence" value="ECO:0007669"/>
    <property type="project" value="UniProtKB-UniRule"/>
</dbReference>
<feature type="binding site" evidence="9 13">
    <location>
        <position position="456"/>
    </location>
    <ligand>
        <name>Mn(2+)</name>
        <dbReference type="ChEBI" id="CHEBI:29035"/>
        <label>1</label>
    </ligand>
</feature>
<feature type="binding site" evidence="9 13">
    <location>
        <position position="437"/>
    </location>
    <ligand>
        <name>Mn(2+)</name>
        <dbReference type="ChEBI" id="CHEBI:29035"/>
        <label>2</label>
    </ligand>
</feature>
<dbReference type="HAMAP" id="MF_01038">
    <property type="entry name" value="GpmI"/>
    <property type="match status" value="1"/>
</dbReference>
<evidence type="ECO:0000313" key="17">
    <source>
        <dbReference type="Proteomes" id="UP000004318"/>
    </source>
</evidence>
<feature type="binding site" evidence="9 12">
    <location>
        <begin position="254"/>
        <end position="257"/>
    </location>
    <ligand>
        <name>substrate</name>
    </ligand>
</feature>
<comment type="function">
    <text evidence="2 9">Catalyzes the interconversion of 2-phosphoglycerate and 3-phosphoglycerate.</text>
</comment>
<dbReference type="Gene3D" id="3.40.1450.10">
    <property type="entry name" value="BPG-independent phosphoglycerate mutase, domain B"/>
    <property type="match status" value="1"/>
</dbReference>
<evidence type="ECO:0000256" key="7">
    <source>
        <dbReference type="ARBA" id="ARBA00023211"/>
    </source>
</evidence>
<dbReference type="SUPFAM" id="SSF53649">
    <property type="entry name" value="Alkaline phosphatase-like"/>
    <property type="match status" value="1"/>
</dbReference>
<dbReference type="EC" id="5.4.2.12" evidence="9 10"/>
<dbReference type="InterPro" id="IPR017850">
    <property type="entry name" value="Alkaline_phosphatase_core_sf"/>
</dbReference>
<feature type="active site" description="Phosphoserine intermediate" evidence="9 11">
    <location>
        <position position="63"/>
    </location>
</feature>
<dbReference type="InterPro" id="IPR011258">
    <property type="entry name" value="BPG-indep_PGM_N"/>
</dbReference>
<feature type="binding site" evidence="9 12">
    <location>
        <position position="183"/>
    </location>
    <ligand>
        <name>substrate</name>
    </ligand>
</feature>
<feature type="binding site" evidence="9 13">
    <location>
        <position position="438"/>
    </location>
    <ligand>
        <name>Mn(2+)</name>
        <dbReference type="ChEBI" id="CHEBI:29035"/>
        <label>2</label>
    </ligand>
</feature>
<comment type="catalytic activity">
    <reaction evidence="1 9">
        <text>(2R)-2-phosphoglycerate = (2R)-3-phosphoglycerate</text>
        <dbReference type="Rhea" id="RHEA:15901"/>
        <dbReference type="ChEBI" id="CHEBI:58272"/>
        <dbReference type="ChEBI" id="CHEBI:58289"/>
        <dbReference type="EC" id="5.4.2.12"/>
    </reaction>
</comment>
<dbReference type="GO" id="GO:0006096">
    <property type="term" value="P:glycolytic process"/>
    <property type="evidence" value="ECO:0007669"/>
    <property type="project" value="UniProtKB-UniRule"/>
</dbReference>
<name>A3TYJ1_PSEBH</name>
<comment type="similarity">
    <text evidence="4 9">Belongs to the BPG-independent phosphoglycerate mutase family.</text>
</comment>
<dbReference type="Proteomes" id="UP000004318">
    <property type="component" value="Unassembled WGS sequence"/>
</dbReference>
<dbReference type="GO" id="GO:0006007">
    <property type="term" value="P:glucose catabolic process"/>
    <property type="evidence" value="ECO:0007669"/>
    <property type="project" value="InterPro"/>
</dbReference>
<feature type="domain" description="Metalloenzyme" evidence="14">
    <location>
        <begin position="5"/>
        <end position="493"/>
    </location>
</feature>
<dbReference type="PANTHER" id="PTHR31637">
    <property type="entry name" value="2,3-BISPHOSPHOGLYCERATE-INDEPENDENT PHOSPHOGLYCERATE MUTASE"/>
    <property type="match status" value="1"/>
</dbReference>
<evidence type="ECO:0000256" key="1">
    <source>
        <dbReference type="ARBA" id="ARBA00000370"/>
    </source>
</evidence>
<feature type="binding site" evidence="9 12">
    <location>
        <position position="189"/>
    </location>
    <ligand>
        <name>substrate</name>
    </ligand>
</feature>
<accession>A3TYJ1</accession>
<keyword evidence="8 9" id="KW-0413">Isomerase</keyword>
<dbReference type="RefSeq" id="WP_009806978.1">
    <property type="nucleotide sequence ID" value="NZ_CH724131.1"/>
</dbReference>
<feature type="binding site" evidence="9 13">
    <location>
        <position position="63"/>
    </location>
    <ligand>
        <name>Mn(2+)</name>
        <dbReference type="ChEBI" id="CHEBI:29035"/>
        <label>2</label>
    </ligand>
</feature>
<evidence type="ECO:0000256" key="12">
    <source>
        <dbReference type="PIRSR" id="PIRSR001492-2"/>
    </source>
</evidence>
<dbReference type="GO" id="GO:0005737">
    <property type="term" value="C:cytoplasm"/>
    <property type="evidence" value="ECO:0007669"/>
    <property type="project" value="InterPro"/>
</dbReference>
<evidence type="ECO:0000313" key="16">
    <source>
        <dbReference type="EMBL" id="EAQ03225.1"/>
    </source>
</evidence>
<comment type="subunit">
    <text evidence="9">Monomer.</text>
</comment>
<evidence type="ECO:0000256" key="3">
    <source>
        <dbReference type="ARBA" id="ARBA00004798"/>
    </source>
</evidence>
<feature type="binding site" evidence="9 12">
    <location>
        <position position="124"/>
    </location>
    <ligand>
        <name>substrate</name>
    </ligand>
</feature>
<dbReference type="SUPFAM" id="SSF64158">
    <property type="entry name" value="2,3-Bisphosphoglycerate-independent phosphoglycerate mutase, substrate-binding domain"/>
    <property type="match status" value="1"/>
</dbReference>
<dbReference type="EMBL" id="AAMO01000005">
    <property type="protein sequence ID" value="EAQ03225.1"/>
    <property type="molecule type" value="Genomic_DNA"/>
</dbReference>
<dbReference type="HOGENOM" id="CLU_026099_2_0_5"/>
<dbReference type="InterPro" id="IPR036646">
    <property type="entry name" value="PGAM_B_sf"/>
</dbReference>
<dbReference type="CDD" id="cd16010">
    <property type="entry name" value="iPGM"/>
    <property type="match status" value="1"/>
</dbReference>
<feature type="binding site" evidence="9 13">
    <location>
        <position position="400"/>
    </location>
    <ligand>
        <name>Mn(2+)</name>
        <dbReference type="ChEBI" id="CHEBI:29035"/>
        <label>1</label>
    </ligand>
</feature>
<feature type="binding site" evidence="9 13">
    <location>
        <position position="13"/>
    </location>
    <ligand>
        <name>Mn(2+)</name>
        <dbReference type="ChEBI" id="CHEBI:29035"/>
        <label>2</label>
    </ligand>
</feature>
<keyword evidence="6 9" id="KW-0324">Glycolysis</keyword>
<dbReference type="FunFam" id="3.40.1450.10:FF:000002">
    <property type="entry name" value="2,3-bisphosphoglycerate-independent phosphoglycerate mutase"/>
    <property type="match status" value="1"/>
</dbReference>